<keyword evidence="3" id="KW-1185">Reference proteome</keyword>
<dbReference type="GO" id="GO:0030246">
    <property type="term" value="F:carbohydrate binding"/>
    <property type="evidence" value="ECO:0007669"/>
    <property type="project" value="InterPro"/>
</dbReference>
<evidence type="ECO:0000313" key="2">
    <source>
        <dbReference type="EMBL" id="CAD8206363.1"/>
    </source>
</evidence>
<evidence type="ECO:0000313" key="3">
    <source>
        <dbReference type="Proteomes" id="UP000683925"/>
    </source>
</evidence>
<dbReference type="AlphaFoldDB" id="A0A8S1XXV2"/>
<dbReference type="Proteomes" id="UP000683925">
    <property type="component" value="Unassembled WGS sequence"/>
</dbReference>
<dbReference type="GO" id="GO:0007155">
    <property type="term" value="P:cell adhesion"/>
    <property type="evidence" value="ECO:0007669"/>
    <property type="project" value="InterPro"/>
</dbReference>
<gene>
    <name evidence="2" type="ORF">POCTA_138.1.T1370175</name>
</gene>
<dbReference type="OrthoDB" id="10381899at2759"/>
<organism evidence="2 3">
    <name type="scientific">Paramecium octaurelia</name>
    <dbReference type="NCBI Taxonomy" id="43137"/>
    <lineage>
        <taxon>Eukaryota</taxon>
        <taxon>Sar</taxon>
        <taxon>Alveolata</taxon>
        <taxon>Ciliophora</taxon>
        <taxon>Intramacronucleata</taxon>
        <taxon>Oligohymenophorea</taxon>
        <taxon>Peniculida</taxon>
        <taxon>Parameciidae</taxon>
        <taxon>Paramecium</taxon>
    </lineage>
</organism>
<name>A0A8S1XXV2_PAROT</name>
<protein>
    <recommendedName>
        <fullName evidence="1">H-type lectin domain-containing protein</fullName>
    </recommendedName>
</protein>
<sequence>MLFVNLFIQQAFCLSSYQSGFKTLNCINVPEVVTFPKQFSLIPQIIFTLSQINFLSNQAQFEYQTTSITTEGFIIDYNCSNKQILQVIVKWEAFVDQRIQVINVYNRKEPKNETLSHNNPNAQFGFLTLTSFSYFQQINFTIEIIKITPLEVFVGISNTNNLLEIGYQIILGIDEAFVSLGQLSATQDVKIAYPIFPDKFFITPYLGFILTPNDVINLISSQDISSEPGKVVYQIFEKPGDGLYTRNTHLRIWVSRSFSILFKPFRYNKIQTVQKSRLDQDIQSSIQLKFDQKTQIYQDKGNYRILIDNSTQLITVGIQIICEQDQKKSIEFPLNSNYKNGLSIQYNCQKKIKLIEYQIDLIVQSVAIQELIIVVDNSKFQIKQILYNEFEEQIILLTAFI</sequence>
<dbReference type="Pfam" id="PF09458">
    <property type="entry name" value="H_lectin"/>
    <property type="match status" value="1"/>
</dbReference>
<reference evidence="2" key="1">
    <citation type="submission" date="2021-01" db="EMBL/GenBank/DDBJ databases">
        <authorList>
            <consortium name="Genoscope - CEA"/>
            <person name="William W."/>
        </authorList>
    </citation>
    <scope>NUCLEOTIDE SEQUENCE</scope>
</reference>
<comment type="caution">
    <text evidence="2">The sequence shown here is derived from an EMBL/GenBank/DDBJ whole genome shotgun (WGS) entry which is preliminary data.</text>
</comment>
<dbReference type="EMBL" id="CAJJDP010000138">
    <property type="protein sequence ID" value="CAD8206363.1"/>
    <property type="molecule type" value="Genomic_DNA"/>
</dbReference>
<proteinExistence type="predicted"/>
<dbReference type="InterPro" id="IPR019019">
    <property type="entry name" value="H-type_lectin_domain"/>
</dbReference>
<evidence type="ECO:0000259" key="1">
    <source>
        <dbReference type="Pfam" id="PF09458"/>
    </source>
</evidence>
<feature type="domain" description="H-type lectin" evidence="1">
    <location>
        <begin position="33"/>
        <end position="94"/>
    </location>
</feature>
<accession>A0A8S1XXV2</accession>